<evidence type="ECO:0000256" key="6">
    <source>
        <dbReference type="ARBA" id="ARBA00023002"/>
    </source>
</evidence>
<evidence type="ECO:0000256" key="2">
    <source>
        <dbReference type="ARBA" id="ARBA00009967"/>
    </source>
</evidence>
<dbReference type="EMBL" id="KV453927">
    <property type="protein sequence ID" value="ODV74811.1"/>
    <property type="molecule type" value="Genomic_DNA"/>
</dbReference>
<comment type="similarity">
    <text evidence="2">Belongs to the prenylcysteine oxidase family.</text>
</comment>
<dbReference type="AlphaFoldDB" id="A0A1E4S5N8"/>
<dbReference type="RefSeq" id="XP_020071850.1">
    <property type="nucleotide sequence ID" value="XM_020214549.1"/>
</dbReference>
<evidence type="ECO:0000256" key="1">
    <source>
        <dbReference type="ARBA" id="ARBA00001974"/>
    </source>
</evidence>
<keyword evidence="7" id="KW-0325">Glycoprotein</keyword>
<evidence type="ECO:0000256" key="7">
    <source>
        <dbReference type="ARBA" id="ARBA00023180"/>
    </source>
</evidence>
<dbReference type="PANTHER" id="PTHR15944">
    <property type="entry name" value="FARNESYLCYSTEINE LYASE"/>
    <property type="match status" value="1"/>
</dbReference>
<gene>
    <name evidence="10" type="ORF">CYBJADRAFT_166594</name>
</gene>
<keyword evidence="5" id="KW-0274">FAD</keyword>
<evidence type="ECO:0000256" key="8">
    <source>
        <dbReference type="SAM" id="Phobius"/>
    </source>
</evidence>
<keyword evidence="8" id="KW-0472">Membrane</keyword>
<dbReference type="OMA" id="SIGIWDG"/>
<dbReference type="Pfam" id="PF13450">
    <property type="entry name" value="NAD_binding_8"/>
    <property type="match status" value="1"/>
</dbReference>
<reference evidence="10 11" key="1">
    <citation type="journal article" date="2016" name="Proc. Natl. Acad. Sci. U.S.A.">
        <title>Comparative genomics of biotechnologically important yeasts.</title>
        <authorList>
            <person name="Riley R."/>
            <person name="Haridas S."/>
            <person name="Wolfe K.H."/>
            <person name="Lopes M.R."/>
            <person name="Hittinger C.T."/>
            <person name="Goeker M."/>
            <person name="Salamov A.A."/>
            <person name="Wisecaver J.H."/>
            <person name="Long T.M."/>
            <person name="Calvey C.H."/>
            <person name="Aerts A.L."/>
            <person name="Barry K.W."/>
            <person name="Choi C."/>
            <person name="Clum A."/>
            <person name="Coughlan A.Y."/>
            <person name="Deshpande S."/>
            <person name="Douglass A.P."/>
            <person name="Hanson S.J."/>
            <person name="Klenk H.-P."/>
            <person name="LaButti K.M."/>
            <person name="Lapidus A."/>
            <person name="Lindquist E.A."/>
            <person name="Lipzen A.M."/>
            <person name="Meier-Kolthoff J.P."/>
            <person name="Ohm R.A."/>
            <person name="Otillar R.P."/>
            <person name="Pangilinan J.L."/>
            <person name="Peng Y."/>
            <person name="Rokas A."/>
            <person name="Rosa C.A."/>
            <person name="Scheuner C."/>
            <person name="Sibirny A.A."/>
            <person name="Slot J.C."/>
            <person name="Stielow J.B."/>
            <person name="Sun H."/>
            <person name="Kurtzman C.P."/>
            <person name="Blackwell M."/>
            <person name="Grigoriev I.V."/>
            <person name="Jeffries T.W."/>
        </authorList>
    </citation>
    <scope>NUCLEOTIDE SEQUENCE [LARGE SCALE GENOMIC DNA]</scope>
    <source>
        <strain evidence="11">ATCC 18201 / CBS 1600 / BCRC 20928 / JCM 3617 / NBRC 0987 / NRRL Y-1542</strain>
    </source>
</reference>
<name>A0A1E4S5N8_CYBJN</name>
<evidence type="ECO:0000313" key="10">
    <source>
        <dbReference type="EMBL" id="ODV74811.1"/>
    </source>
</evidence>
<evidence type="ECO:0000256" key="3">
    <source>
        <dbReference type="ARBA" id="ARBA00022630"/>
    </source>
</evidence>
<accession>A0A1E4S5N8</accession>
<evidence type="ECO:0000256" key="4">
    <source>
        <dbReference type="ARBA" id="ARBA00022729"/>
    </source>
</evidence>
<keyword evidence="4" id="KW-0732">Signal</keyword>
<feature type="domain" description="Prenylcysteine lyase" evidence="9">
    <location>
        <begin position="170"/>
        <end position="497"/>
    </location>
</feature>
<dbReference type="GO" id="GO:0030328">
    <property type="term" value="P:prenylcysteine catabolic process"/>
    <property type="evidence" value="ECO:0007669"/>
    <property type="project" value="InterPro"/>
</dbReference>
<dbReference type="STRING" id="983966.A0A1E4S5N8"/>
<dbReference type="InterPro" id="IPR010795">
    <property type="entry name" value="Prenylcys_lyase"/>
</dbReference>
<evidence type="ECO:0000259" key="9">
    <source>
        <dbReference type="Pfam" id="PF07156"/>
    </source>
</evidence>
<dbReference type="GO" id="GO:0030327">
    <property type="term" value="P:prenylated protein catabolic process"/>
    <property type="evidence" value="ECO:0007669"/>
    <property type="project" value="TreeGrafter"/>
</dbReference>
<dbReference type="Pfam" id="PF07156">
    <property type="entry name" value="Prenylcys_lyase"/>
    <property type="match status" value="1"/>
</dbReference>
<protein>
    <submittedName>
        <fullName evidence="10">FAD/NAD(P)-binding domain-containing protein</fullName>
    </submittedName>
</protein>
<keyword evidence="11" id="KW-1185">Reference proteome</keyword>
<dbReference type="OrthoDB" id="437369at2759"/>
<dbReference type="PANTHER" id="PTHR15944:SF0">
    <property type="entry name" value="PRENYLCYSTEINE LYASE DOMAIN-CONTAINING PROTEIN"/>
    <property type="match status" value="1"/>
</dbReference>
<dbReference type="InterPro" id="IPR036188">
    <property type="entry name" value="FAD/NAD-bd_sf"/>
</dbReference>
<organism evidence="10 11">
    <name type="scientific">Cyberlindnera jadinii (strain ATCC 18201 / CBS 1600 / BCRC 20928 / JCM 3617 / NBRC 0987 / NRRL Y-1542)</name>
    <name type="common">Torula yeast</name>
    <name type="synonym">Candida utilis</name>
    <dbReference type="NCBI Taxonomy" id="983966"/>
    <lineage>
        <taxon>Eukaryota</taxon>
        <taxon>Fungi</taxon>
        <taxon>Dikarya</taxon>
        <taxon>Ascomycota</taxon>
        <taxon>Saccharomycotina</taxon>
        <taxon>Saccharomycetes</taxon>
        <taxon>Phaffomycetales</taxon>
        <taxon>Phaffomycetaceae</taxon>
        <taxon>Cyberlindnera</taxon>
    </lineage>
</organism>
<keyword evidence="8" id="KW-1133">Transmembrane helix</keyword>
<dbReference type="GeneID" id="30988945"/>
<evidence type="ECO:0000256" key="5">
    <source>
        <dbReference type="ARBA" id="ARBA00022827"/>
    </source>
</evidence>
<keyword evidence="3" id="KW-0285">Flavoprotein</keyword>
<comment type="cofactor">
    <cofactor evidence="1">
        <name>FAD</name>
        <dbReference type="ChEBI" id="CHEBI:57692"/>
    </cofactor>
</comment>
<dbReference type="Gene3D" id="3.50.50.60">
    <property type="entry name" value="FAD/NAD(P)-binding domain"/>
    <property type="match status" value="1"/>
</dbReference>
<evidence type="ECO:0000313" key="11">
    <source>
        <dbReference type="Proteomes" id="UP000094389"/>
    </source>
</evidence>
<sequence>MFSQSLYIVFITVLVIIALPPLFRHDSIDVSAPIQEYHTVKPKIAVIGAGAGGTSFSYYLQRYTSHAFDIKIFDGNNYIGGRSTTVGNYAAKQQASSNPDVLNSSVELGGSVFVAPNKILVNAVEEFGLTTDGVGNKHNKALQGTIGVWNGTEFVFKANSKTYLGITKSLLTILLRYGVTAWKLYRTLSATVSTFLEYFYDKDFPFDLNHIVEDSGLNQYLGITAAQLYEERSLNPRMGYELIQPLTLNNYGSNLNEIHAFGMMISMAAEDAMSVIGGNYQIFEKWAEWSRANVSLNTRVQGLNKTEDGLWILSYNGTNETFDKVIVAAPWQFTGIETSEEFGFEDVTYRELHVTYIESDVDHLIDHHRYKVKSGDTVPEAILGTGPYVTFYSANIVDLDEDEQRVRYKVFSAKPLSELFLKDYFFEDPTGVKIWFEKTWFPYPILDPISKPFDSFKVDEGLWYLNGIERFISTMETASLAGANVAALIAKGLNTTTLAVP</sequence>
<proteinExistence type="inferred from homology"/>
<feature type="transmembrane region" description="Helical" evidence="8">
    <location>
        <begin position="6"/>
        <end position="23"/>
    </location>
</feature>
<dbReference type="Proteomes" id="UP000094389">
    <property type="component" value="Unassembled WGS sequence"/>
</dbReference>
<keyword evidence="6" id="KW-0560">Oxidoreductase</keyword>
<keyword evidence="8" id="KW-0812">Transmembrane</keyword>
<dbReference type="InterPro" id="IPR017046">
    <property type="entry name" value="Prenylcysteine_Oxase1"/>
</dbReference>
<dbReference type="SUPFAM" id="SSF51905">
    <property type="entry name" value="FAD/NAD(P)-binding domain"/>
    <property type="match status" value="1"/>
</dbReference>
<dbReference type="GO" id="GO:0001735">
    <property type="term" value="F:prenylcysteine oxidase activity"/>
    <property type="evidence" value="ECO:0007669"/>
    <property type="project" value="InterPro"/>
</dbReference>